<dbReference type="InterPro" id="IPR012677">
    <property type="entry name" value="Nucleotide-bd_a/b_plait_sf"/>
</dbReference>
<evidence type="ECO:0000313" key="5">
    <source>
        <dbReference type="EMBL" id="KAK0443905.1"/>
    </source>
</evidence>
<comment type="caution">
    <text evidence="5">The sequence shown here is derived from an EMBL/GenBank/DDBJ whole genome shotgun (WGS) entry which is preliminary data.</text>
</comment>
<feature type="region of interest" description="Disordered" evidence="3">
    <location>
        <begin position="318"/>
        <end position="343"/>
    </location>
</feature>
<dbReference type="AlphaFoldDB" id="A0AA39JJG5"/>
<dbReference type="Gene3D" id="3.30.70.330">
    <property type="match status" value="1"/>
</dbReference>
<protein>
    <recommendedName>
        <fullName evidence="4">XRRM domain-containing protein</fullName>
    </recommendedName>
</protein>
<sequence length="487" mass="54555">MSLPFIPRNVATKSKKIQSTKGRDADISTVSSSRTIPLPVVKGKEPAKSDIDVLNKPNFSDKEYASLISLALSDFALFSDPDLRRKIDEGEDGFVSLLHVLKHALHGILISESETTVAKALRSEATDSVEVRMVFSGPSWSAQGSSKNSGMFEVRRMESLQNKFTREDWRERTLYIENIPVQYASLLGVFHLIQVLLTKSTNTIPIFNRIQCISFPPHYLDKPGDIPKCKGFALVTLLSAEDAQRFLHSWPWVPTVSPNEAQPPISEIQEAVKFGFRAMSKTRWDEMKDEYLAYRARLVKEIVAYEDEIAVHTAAATIKRRRSPSPSPAISPIPNSESTLTSSSPFPPNCLVFVRNHHCETNKTTLRALFSKASKSLPDGIDYVDFTKGMDSCYLRVATPEHARVLTEYFTQTKMAQTNGLDSEGSGDAEAKAITVEMVGGRREEIYWEKVPSKVRREAVDKALRLLKTDTTTRKDEGGNKRVRGKR</sequence>
<evidence type="ECO:0000259" key="4">
    <source>
        <dbReference type="PROSITE" id="PS51939"/>
    </source>
</evidence>
<reference evidence="5" key="1">
    <citation type="submission" date="2023-06" db="EMBL/GenBank/DDBJ databases">
        <authorList>
            <consortium name="Lawrence Berkeley National Laboratory"/>
            <person name="Ahrendt S."/>
            <person name="Sahu N."/>
            <person name="Indic B."/>
            <person name="Wong-Bajracharya J."/>
            <person name="Merenyi Z."/>
            <person name="Ke H.-M."/>
            <person name="Monk M."/>
            <person name="Kocsube S."/>
            <person name="Drula E."/>
            <person name="Lipzen A."/>
            <person name="Balint B."/>
            <person name="Henrissat B."/>
            <person name="Andreopoulos B."/>
            <person name="Martin F.M."/>
            <person name="Harder C.B."/>
            <person name="Rigling D."/>
            <person name="Ford K.L."/>
            <person name="Foster G.D."/>
            <person name="Pangilinan J."/>
            <person name="Papanicolaou A."/>
            <person name="Barry K."/>
            <person name="LaButti K."/>
            <person name="Viragh M."/>
            <person name="Koriabine M."/>
            <person name="Yan M."/>
            <person name="Riley R."/>
            <person name="Champramary S."/>
            <person name="Plett K.L."/>
            <person name="Tsai I.J."/>
            <person name="Slot J."/>
            <person name="Sipos G."/>
            <person name="Plett J."/>
            <person name="Nagy L.G."/>
            <person name="Grigoriev I.V."/>
        </authorList>
    </citation>
    <scope>NUCLEOTIDE SEQUENCE</scope>
    <source>
        <strain evidence="5">CCBAS 213</strain>
    </source>
</reference>
<dbReference type="EMBL" id="JAUEPS010000056">
    <property type="protein sequence ID" value="KAK0443905.1"/>
    <property type="molecule type" value="Genomic_DNA"/>
</dbReference>
<dbReference type="RefSeq" id="XP_060324872.1">
    <property type="nucleotide sequence ID" value="XM_060468638.1"/>
</dbReference>
<feature type="domain" description="XRRM" evidence="4">
    <location>
        <begin position="345"/>
        <end position="487"/>
    </location>
</feature>
<evidence type="ECO:0000313" key="6">
    <source>
        <dbReference type="Proteomes" id="UP001175211"/>
    </source>
</evidence>
<evidence type="ECO:0000256" key="3">
    <source>
        <dbReference type="SAM" id="MobiDB-lite"/>
    </source>
</evidence>
<dbReference type="GO" id="GO:1904868">
    <property type="term" value="P:telomerase catalytic core complex assembly"/>
    <property type="evidence" value="ECO:0007669"/>
    <property type="project" value="InterPro"/>
</dbReference>
<feature type="compositionally biased region" description="Basic and acidic residues" evidence="3">
    <location>
        <begin position="468"/>
        <end position="480"/>
    </location>
</feature>
<accession>A0AA39JJG5</accession>
<keyword evidence="6" id="KW-1185">Reference proteome</keyword>
<evidence type="ECO:0000256" key="1">
    <source>
        <dbReference type="ARBA" id="ARBA00022884"/>
    </source>
</evidence>
<name>A0AA39JJG5_ARMTA</name>
<feature type="region of interest" description="Disordered" evidence="3">
    <location>
        <begin position="468"/>
        <end position="487"/>
    </location>
</feature>
<dbReference type="PROSITE" id="PS51939">
    <property type="entry name" value="XRRM"/>
    <property type="match status" value="1"/>
</dbReference>
<gene>
    <name evidence="5" type="ORF">EV420DRAFT_1314749</name>
</gene>
<dbReference type="GO" id="GO:0070034">
    <property type="term" value="F:telomerase RNA binding"/>
    <property type="evidence" value="ECO:0007669"/>
    <property type="project" value="InterPro"/>
</dbReference>
<dbReference type="GO" id="GO:1990904">
    <property type="term" value="C:ribonucleoprotein complex"/>
    <property type="evidence" value="ECO:0007669"/>
    <property type="project" value="UniProtKB-UniRule"/>
</dbReference>
<dbReference type="GeneID" id="85352186"/>
<dbReference type="Proteomes" id="UP001175211">
    <property type="component" value="Unassembled WGS sequence"/>
</dbReference>
<evidence type="ECO:0000256" key="2">
    <source>
        <dbReference type="PROSITE-ProRule" id="PRU01288"/>
    </source>
</evidence>
<keyword evidence="1 2" id="KW-0694">RNA-binding</keyword>
<dbReference type="InterPro" id="IPR014886">
    <property type="entry name" value="La_xRRM"/>
</dbReference>
<proteinExistence type="predicted"/>
<dbReference type="InterPro" id="IPR045537">
    <property type="entry name" value="Lar7_xRRM"/>
</dbReference>
<organism evidence="5 6">
    <name type="scientific">Armillaria tabescens</name>
    <name type="common">Ringless honey mushroom</name>
    <name type="synonym">Agaricus tabescens</name>
    <dbReference type="NCBI Taxonomy" id="1929756"/>
    <lineage>
        <taxon>Eukaryota</taxon>
        <taxon>Fungi</taxon>
        <taxon>Dikarya</taxon>
        <taxon>Basidiomycota</taxon>
        <taxon>Agaricomycotina</taxon>
        <taxon>Agaricomycetes</taxon>
        <taxon>Agaricomycetidae</taxon>
        <taxon>Agaricales</taxon>
        <taxon>Marasmiineae</taxon>
        <taxon>Physalacriaceae</taxon>
        <taxon>Desarmillaria</taxon>
    </lineage>
</organism>
<dbReference type="Pfam" id="PF19977">
    <property type="entry name" value="xRRM"/>
    <property type="match status" value="1"/>
</dbReference>